<organism evidence="1 2">
    <name type="scientific">Halorhodospira halophila (strain DSM 244 / SL1)</name>
    <name type="common">Ectothiorhodospira halophila (strain DSM 244 / SL1)</name>
    <dbReference type="NCBI Taxonomy" id="349124"/>
    <lineage>
        <taxon>Bacteria</taxon>
        <taxon>Pseudomonadati</taxon>
        <taxon>Pseudomonadota</taxon>
        <taxon>Gammaproteobacteria</taxon>
        <taxon>Chromatiales</taxon>
        <taxon>Ectothiorhodospiraceae</taxon>
        <taxon>Halorhodospira</taxon>
    </lineage>
</organism>
<dbReference type="KEGG" id="hha:Hhal_1719"/>
<accession>A1WXS1</accession>
<evidence type="ECO:0000313" key="1">
    <source>
        <dbReference type="EMBL" id="ABM62483.1"/>
    </source>
</evidence>
<dbReference type="Proteomes" id="UP000000647">
    <property type="component" value="Chromosome"/>
</dbReference>
<protein>
    <submittedName>
        <fullName evidence="1">Uncharacterized protein</fullName>
    </submittedName>
</protein>
<name>A1WXS1_HALHL</name>
<dbReference type="RefSeq" id="WP_011814505.1">
    <property type="nucleotide sequence ID" value="NC_008789.1"/>
</dbReference>
<dbReference type="AlphaFoldDB" id="A1WXS1"/>
<dbReference type="EMBL" id="CP000544">
    <property type="protein sequence ID" value="ABM62483.1"/>
    <property type="molecule type" value="Genomic_DNA"/>
</dbReference>
<gene>
    <name evidence="1" type="ordered locus">Hhal_1719</name>
</gene>
<proteinExistence type="predicted"/>
<dbReference type="STRING" id="349124.Hhal_1719"/>
<evidence type="ECO:0000313" key="2">
    <source>
        <dbReference type="Proteomes" id="UP000000647"/>
    </source>
</evidence>
<dbReference type="OrthoDB" id="9865929at2"/>
<keyword evidence="2" id="KW-1185">Reference proteome</keyword>
<reference evidence="1 2" key="2">
    <citation type="journal article" date="2013" name="Stand. Genomic Sci.">
        <title>Complete genome sequence of Halorhodospira halophila SL1.</title>
        <authorList>
            <person name="Challacombe J.F."/>
            <person name="Majid S."/>
            <person name="Deole R."/>
            <person name="Brettin T.S."/>
            <person name="Bruce D."/>
            <person name="Delano S.F."/>
            <person name="Detter J.C."/>
            <person name="Gleasner C.D."/>
            <person name="Han C.S."/>
            <person name="Misra M."/>
            <person name="Reitenga K.G."/>
            <person name="Mikhailova N."/>
            <person name="Woyke T."/>
            <person name="Pitluck S."/>
            <person name="Nolan M."/>
            <person name="Land M.L."/>
            <person name="Saunders E."/>
            <person name="Tapia R."/>
            <person name="Lapidus A."/>
            <person name="Ivanova N."/>
            <person name="Hoff W.D."/>
        </authorList>
    </citation>
    <scope>NUCLEOTIDE SEQUENCE [LARGE SCALE GENOMIC DNA]</scope>
    <source>
        <strain evidence="2">DSM 244 / SL1</strain>
    </source>
</reference>
<dbReference type="HOGENOM" id="CLU_1060757_0_0_6"/>
<reference evidence="2" key="1">
    <citation type="submission" date="2006-12" db="EMBL/GenBank/DDBJ databases">
        <title>Complete sequence of Halorhodospira halophila SL1.</title>
        <authorList>
            <consortium name="US DOE Joint Genome Institute"/>
            <person name="Copeland A."/>
            <person name="Lucas S."/>
            <person name="Lapidus A."/>
            <person name="Barry K."/>
            <person name="Detter J.C."/>
            <person name="Glavina del Rio T."/>
            <person name="Hammon N."/>
            <person name="Israni S."/>
            <person name="Dalin E."/>
            <person name="Tice H."/>
            <person name="Pitluck S."/>
            <person name="Saunders E."/>
            <person name="Brettin T."/>
            <person name="Bruce D."/>
            <person name="Han C."/>
            <person name="Tapia R."/>
            <person name="Schmutz J."/>
            <person name="Larimer F."/>
            <person name="Land M."/>
            <person name="Hauser L."/>
            <person name="Kyrpides N."/>
            <person name="Mikhailova N."/>
            <person name="Hoff W."/>
            <person name="Richardson P."/>
        </authorList>
    </citation>
    <scope>NUCLEOTIDE SEQUENCE [LARGE SCALE GENOMIC DNA]</scope>
    <source>
        <strain evidence="2">DSM 244 / SL1</strain>
    </source>
</reference>
<sequence length="262" mass="27966">MTEGAPAILGRCAFATVRGLTVHGSGALAGLAGFPQAVEFRGRGGDDHALPAAKEQVVFRRVVRYQDGADPEPGGRLDLIGTLVRRLDASRRAGYAGACVAVAHRNLEAYATALDEAQGLIRQVDEVLAEGSAARWLREADSGRGAGRRRFGFEGRGPGRVLWLHRSTAAEADPELVPEALRQLAWLDEHALTGVLIFPAVRPGSRAVDSGLIAGCRRAKQQEIEGVEAGFRAEFERRLAEIEYEYQAAARAPAPPGPRGGD</sequence>